<evidence type="ECO:0000313" key="2">
    <source>
        <dbReference type="EMBL" id="ESA22051.1"/>
    </source>
</evidence>
<reference evidence="2" key="1">
    <citation type="submission" date="2013-07" db="EMBL/GenBank/DDBJ databases">
        <title>The genome of an arbuscular mycorrhizal fungus provides insights into the evolution of the oldest plant symbiosis.</title>
        <authorList>
            <consortium name="DOE Joint Genome Institute"/>
            <person name="Tisserant E."/>
            <person name="Malbreil M."/>
            <person name="Kuo A."/>
            <person name="Kohler A."/>
            <person name="Symeonidi A."/>
            <person name="Balestrini R."/>
            <person name="Charron P."/>
            <person name="Duensing N."/>
            <person name="Frei-dit-Frey N."/>
            <person name="Gianinazzi-Pearson V."/>
            <person name="Gilbert B."/>
            <person name="Handa Y."/>
            <person name="Hijri M."/>
            <person name="Kaul R."/>
            <person name="Kawaguchi M."/>
            <person name="Krajinski F."/>
            <person name="Lammers P."/>
            <person name="Lapierre D."/>
            <person name="Masclaux F.G."/>
            <person name="Murat C."/>
            <person name="Morin E."/>
            <person name="Ndikumana S."/>
            <person name="Pagni M."/>
            <person name="Petitpierre D."/>
            <person name="Requena N."/>
            <person name="Rosikiewicz P."/>
            <person name="Riley R."/>
            <person name="Saito K."/>
            <person name="San Clemente H."/>
            <person name="Shapiro H."/>
            <person name="van Tuinen D."/>
            <person name="Becard G."/>
            <person name="Bonfante P."/>
            <person name="Paszkowski U."/>
            <person name="Shachar-Hill Y."/>
            <person name="Young J.P."/>
            <person name="Sanders I.R."/>
            <person name="Henrissat B."/>
            <person name="Rensing S.A."/>
            <person name="Grigoriev I.V."/>
            <person name="Corradi N."/>
            <person name="Roux C."/>
            <person name="Martin F."/>
        </authorList>
    </citation>
    <scope>NUCLEOTIDE SEQUENCE</scope>
    <source>
        <strain evidence="2">DAOM 197198</strain>
    </source>
</reference>
<sequence>MLLLAKLALEKILSVNIFGFKATIFCVYHYMESVIDVNLNIVLFKLASL</sequence>
<evidence type="ECO:0000256" key="1">
    <source>
        <dbReference type="SAM" id="Phobius"/>
    </source>
</evidence>
<feature type="transmembrane region" description="Helical" evidence="1">
    <location>
        <begin position="12"/>
        <end position="31"/>
    </location>
</feature>
<name>U9V2F7_RHIID</name>
<keyword evidence="1" id="KW-1133">Transmembrane helix</keyword>
<dbReference type="HOGENOM" id="CLU_3143709_0_0_1"/>
<dbReference type="AlphaFoldDB" id="U9V2F7"/>
<keyword evidence="1" id="KW-0812">Transmembrane</keyword>
<accession>U9V2F7</accession>
<gene>
    <name evidence="2" type="ORF">GLOINDRAFT_16840</name>
</gene>
<keyword evidence="1" id="KW-0472">Membrane</keyword>
<organism evidence="2">
    <name type="scientific">Rhizophagus irregularis (strain DAOM 181602 / DAOM 197198 / MUCL 43194)</name>
    <name type="common">Arbuscular mycorrhizal fungus</name>
    <name type="synonym">Glomus intraradices</name>
    <dbReference type="NCBI Taxonomy" id="747089"/>
    <lineage>
        <taxon>Eukaryota</taxon>
        <taxon>Fungi</taxon>
        <taxon>Fungi incertae sedis</taxon>
        <taxon>Mucoromycota</taxon>
        <taxon>Glomeromycotina</taxon>
        <taxon>Glomeromycetes</taxon>
        <taxon>Glomerales</taxon>
        <taxon>Glomeraceae</taxon>
        <taxon>Rhizophagus</taxon>
    </lineage>
</organism>
<dbReference type="EMBL" id="KI275929">
    <property type="protein sequence ID" value="ESA22051.1"/>
    <property type="molecule type" value="Genomic_DNA"/>
</dbReference>
<proteinExistence type="predicted"/>
<protein>
    <submittedName>
        <fullName evidence="2">Uncharacterized protein</fullName>
    </submittedName>
</protein>